<evidence type="ECO:0000313" key="3">
    <source>
        <dbReference type="Proteomes" id="UP001530377"/>
    </source>
</evidence>
<dbReference type="AlphaFoldDB" id="A0ABD3RT63"/>
<sequence>MGHWGREVALRHILSRRRTLSTTTKKHVVRNAQDEGGYQSFGSFHSENVEELMGLPAQRYVAPDLPFIDDCHVEPATSSTPVHPREERAPVPFVNSRRHAMSFPRLDRENWTFLNHGAFGLGLEVGLRRAESWRKFAETQPLRYFDRHLLNHVVHGARGMVNFVTRNEDDAAWIREGTAMIQNVTSGMNAIIGGHHRQAHSRGGRQGGGSVFYYDITYGSNKKICKHHHGRSGDAIEIAFEEDYLPLLRTISTLTGVSSSLGTDNRKNDIMGNWDDDSAGLFISALDSTINKYVRDGSGKSSISGSLLILDHITSNTAIRFPISSIAKYAKEEYGMTIVVDGAHALWSLPLDVGALVSAAGRTGIDHRCGYIDAYLTNCHKWFSSPRGAAVLFCADPEIRDTLLDRPAIVSHGVDDGFLSRFMWDGCRDYSAQLALPAVLDYWNAIDLVAAREEVRTNLREGIRILRSHWHPHVDESCLYDDGGRNSAEAGLTLVPLGMHVPTMALVRLPDRISGGVWRVKSSNEGSDRKTSTDAKKVQDYLYGCGIEVPVKCVRGVLYARVSCHLYNSADEFDLLGRVALKYATA</sequence>
<dbReference type="InterPro" id="IPR015424">
    <property type="entry name" value="PyrdxlP-dep_Trfase"/>
</dbReference>
<evidence type="ECO:0000313" key="2">
    <source>
        <dbReference type="EMBL" id="KAL3815969.1"/>
    </source>
</evidence>
<dbReference type="SUPFAM" id="SSF53383">
    <property type="entry name" value="PLP-dependent transferases"/>
    <property type="match status" value="1"/>
</dbReference>
<keyword evidence="3" id="KW-1185">Reference proteome</keyword>
<evidence type="ECO:0000256" key="1">
    <source>
        <dbReference type="ARBA" id="ARBA00022898"/>
    </source>
</evidence>
<comment type="caution">
    <text evidence="2">The sequence shown here is derived from an EMBL/GenBank/DDBJ whole genome shotgun (WGS) entry which is preliminary data.</text>
</comment>
<dbReference type="Gene3D" id="3.40.640.10">
    <property type="entry name" value="Type I PLP-dependent aspartate aminotransferase-like (Major domain)"/>
    <property type="match status" value="1"/>
</dbReference>
<reference evidence="2 3" key="1">
    <citation type="submission" date="2024-10" db="EMBL/GenBank/DDBJ databases">
        <title>Updated reference genomes for cyclostephanoid diatoms.</title>
        <authorList>
            <person name="Roberts W.R."/>
            <person name="Alverson A.J."/>
        </authorList>
    </citation>
    <scope>NUCLEOTIDE SEQUENCE [LARGE SCALE GENOMIC DNA]</scope>
    <source>
        <strain evidence="2 3">AJA228-03</strain>
    </source>
</reference>
<dbReference type="PANTHER" id="PTHR43092">
    <property type="entry name" value="L-CYSTEINE DESULFHYDRASE"/>
    <property type="match status" value="1"/>
</dbReference>
<dbReference type="PANTHER" id="PTHR43092:SF2">
    <property type="entry name" value="HERCYNYLCYSTEINE SULFOXIDE LYASE"/>
    <property type="match status" value="1"/>
</dbReference>
<proteinExistence type="predicted"/>
<accession>A0ABD3RT63</accession>
<organism evidence="2 3">
    <name type="scientific">Cyclostephanos tholiformis</name>
    <dbReference type="NCBI Taxonomy" id="382380"/>
    <lineage>
        <taxon>Eukaryota</taxon>
        <taxon>Sar</taxon>
        <taxon>Stramenopiles</taxon>
        <taxon>Ochrophyta</taxon>
        <taxon>Bacillariophyta</taxon>
        <taxon>Coscinodiscophyceae</taxon>
        <taxon>Thalassiosirophycidae</taxon>
        <taxon>Stephanodiscales</taxon>
        <taxon>Stephanodiscaceae</taxon>
        <taxon>Cyclostephanos</taxon>
    </lineage>
</organism>
<evidence type="ECO:0008006" key="4">
    <source>
        <dbReference type="Google" id="ProtNLM"/>
    </source>
</evidence>
<dbReference type="EMBL" id="JALLPB020000172">
    <property type="protein sequence ID" value="KAL3815969.1"/>
    <property type="molecule type" value="Genomic_DNA"/>
</dbReference>
<dbReference type="InterPro" id="IPR015421">
    <property type="entry name" value="PyrdxlP-dep_Trfase_major"/>
</dbReference>
<protein>
    <recommendedName>
        <fullName evidence="4">Aminotransferase class V domain-containing protein</fullName>
    </recommendedName>
</protein>
<name>A0ABD3RT63_9STRA</name>
<keyword evidence="1" id="KW-0663">Pyridoxal phosphate</keyword>
<dbReference type="Proteomes" id="UP001530377">
    <property type="component" value="Unassembled WGS sequence"/>
</dbReference>
<gene>
    <name evidence="2" type="ORF">ACHAXA_008928</name>
</gene>